<proteinExistence type="predicted"/>
<dbReference type="Proteomes" id="UP000516437">
    <property type="component" value="Chromosome 5"/>
</dbReference>
<gene>
    <name evidence="2" type="ORF">CJ030_MR5G003432</name>
</gene>
<organism evidence="2 3">
    <name type="scientific">Morella rubra</name>
    <name type="common">Chinese bayberry</name>
    <dbReference type="NCBI Taxonomy" id="262757"/>
    <lineage>
        <taxon>Eukaryota</taxon>
        <taxon>Viridiplantae</taxon>
        <taxon>Streptophyta</taxon>
        <taxon>Embryophyta</taxon>
        <taxon>Tracheophyta</taxon>
        <taxon>Spermatophyta</taxon>
        <taxon>Magnoliopsida</taxon>
        <taxon>eudicotyledons</taxon>
        <taxon>Gunneridae</taxon>
        <taxon>Pentapetalae</taxon>
        <taxon>rosids</taxon>
        <taxon>fabids</taxon>
        <taxon>Fagales</taxon>
        <taxon>Myricaceae</taxon>
        <taxon>Morella</taxon>
    </lineage>
</organism>
<dbReference type="EMBL" id="RXIC02000023">
    <property type="protein sequence ID" value="KAB1213498.1"/>
    <property type="molecule type" value="Genomic_DNA"/>
</dbReference>
<accession>A0A6A1VP55</accession>
<feature type="region of interest" description="Disordered" evidence="1">
    <location>
        <begin position="235"/>
        <end position="270"/>
    </location>
</feature>
<evidence type="ECO:0000313" key="2">
    <source>
        <dbReference type="EMBL" id="KAB1213498.1"/>
    </source>
</evidence>
<dbReference type="AlphaFoldDB" id="A0A6A1VP55"/>
<evidence type="ECO:0000256" key="1">
    <source>
        <dbReference type="SAM" id="MobiDB-lite"/>
    </source>
</evidence>
<keyword evidence="3" id="KW-1185">Reference proteome</keyword>
<protein>
    <submittedName>
        <fullName evidence="2">Uncharacterized protein</fullName>
    </submittedName>
</protein>
<comment type="caution">
    <text evidence="2">The sequence shown here is derived from an EMBL/GenBank/DDBJ whole genome shotgun (WGS) entry which is preliminary data.</text>
</comment>
<feature type="region of interest" description="Disordered" evidence="1">
    <location>
        <begin position="72"/>
        <end position="109"/>
    </location>
</feature>
<name>A0A6A1VP55_9ROSI</name>
<reference evidence="2 3" key="1">
    <citation type="journal article" date="2019" name="Plant Biotechnol. J.">
        <title>The red bayberry genome and genetic basis of sex determination.</title>
        <authorList>
            <person name="Jia H.M."/>
            <person name="Jia H.J."/>
            <person name="Cai Q.L."/>
            <person name="Wang Y."/>
            <person name="Zhao H.B."/>
            <person name="Yang W.F."/>
            <person name="Wang G.Y."/>
            <person name="Li Y.H."/>
            <person name="Zhan D.L."/>
            <person name="Shen Y.T."/>
            <person name="Niu Q.F."/>
            <person name="Chang L."/>
            <person name="Qiu J."/>
            <person name="Zhao L."/>
            <person name="Xie H.B."/>
            <person name="Fu W.Y."/>
            <person name="Jin J."/>
            <person name="Li X.W."/>
            <person name="Jiao Y."/>
            <person name="Zhou C.C."/>
            <person name="Tu T."/>
            <person name="Chai C.Y."/>
            <person name="Gao J.L."/>
            <person name="Fan L.J."/>
            <person name="van de Weg E."/>
            <person name="Wang J.Y."/>
            <person name="Gao Z.S."/>
        </authorList>
    </citation>
    <scope>NUCLEOTIDE SEQUENCE [LARGE SCALE GENOMIC DNA]</scope>
    <source>
        <tissue evidence="2">Leaves</tissue>
    </source>
</reference>
<evidence type="ECO:0000313" key="3">
    <source>
        <dbReference type="Proteomes" id="UP000516437"/>
    </source>
</evidence>
<sequence length="270" mass="29648">MFRFDLTLVFSISPFFFCFLIQFNEQPANAVFKSRSAEPLRSATGVNQMKRRSDSGLGHQMLRITPPVKIEASDSPAKTQYKRKNAPQKVKVQEAGLTKTGGSPTSLLDIRDQRGHKATKLQLIEEGTSEAEDVQKAEVAAMGSKPFLSFSLKPQKQKEKRMIEPDTPQVQDAAFPSIGVVSKSSLIPNSKRKQLKSGLSSNIVILNQSLNGKVKKRLVKRGQNEVKGFSVAVMDGKSSVSESRKKGKRASNLPTTVKIRDSTVPMGGET</sequence>
<dbReference type="OrthoDB" id="1065581at2759"/>